<proteinExistence type="predicted"/>
<dbReference type="Gene3D" id="3.90.1200.10">
    <property type="match status" value="1"/>
</dbReference>
<name>A0ABW0LH74_9BACI</name>
<dbReference type="Proteomes" id="UP001596147">
    <property type="component" value="Unassembled WGS sequence"/>
</dbReference>
<keyword evidence="1" id="KW-0418">Kinase</keyword>
<keyword evidence="2" id="KW-1185">Reference proteome</keyword>
<dbReference type="InterPro" id="IPR047175">
    <property type="entry name" value="CotS-like"/>
</dbReference>
<organism evidence="1 2">
    <name type="scientific">Lederbergia graminis</name>
    <dbReference type="NCBI Taxonomy" id="735518"/>
    <lineage>
        <taxon>Bacteria</taxon>
        <taxon>Bacillati</taxon>
        <taxon>Bacillota</taxon>
        <taxon>Bacilli</taxon>
        <taxon>Bacillales</taxon>
        <taxon>Bacillaceae</taxon>
        <taxon>Lederbergia</taxon>
    </lineage>
</organism>
<sequence>MSKDILELYYGITPQQSINDGYAIRFVVDNSLYTLVPVTHVEEDTLIELYEMSDHMAKNGDKKVSTFVEGKNKKYLVTHDDQDYVLLHNHYLQPNQNNNTGRKLAIFHERGRLIRADFKELNRVGQWKSYWIKRLEQMENVWAGMISEQPRDEFDHLFIKSFPYYLGLCENAIQYLTDTELDEQVTHLDMGSICHQRFHDHLWQSQLEIHNPFDWVFDHPARDISEWIRSSYFQNSRTIQPEIVRFLNDYQSITPISAFTLRLTYSRLLFPLHYFQCVEEYFLTSSESVKKHLEEKLAKYIRDAKQYELFLGNFFKITGMQQSDLPVIDWLA</sequence>
<dbReference type="NCBIfam" id="TIGR02905">
    <property type="entry name" value="spore_yutH"/>
    <property type="match status" value="1"/>
</dbReference>
<dbReference type="EMBL" id="JBHSMC010000004">
    <property type="protein sequence ID" value="MFC5464337.1"/>
    <property type="molecule type" value="Genomic_DNA"/>
</dbReference>
<dbReference type="PANTHER" id="PTHR39179">
    <property type="entry name" value="SPORE COAT PROTEIN I"/>
    <property type="match status" value="1"/>
</dbReference>
<comment type="caution">
    <text evidence="1">The sequence shown here is derived from an EMBL/GenBank/DDBJ whole genome shotgun (WGS) entry which is preliminary data.</text>
</comment>
<evidence type="ECO:0000313" key="2">
    <source>
        <dbReference type="Proteomes" id="UP001596147"/>
    </source>
</evidence>
<protein>
    <submittedName>
        <fullName evidence="1">Spore coat putative kinase YutH</fullName>
    </submittedName>
</protein>
<dbReference type="InterPro" id="IPR014254">
    <property type="entry name" value="Spore_coat_YutH"/>
</dbReference>
<dbReference type="SUPFAM" id="SSF56112">
    <property type="entry name" value="Protein kinase-like (PK-like)"/>
    <property type="match status" value="1"/>
</dbReference>
<reference evidence="2" key="1">
    <citation type="journal article" date="2019" name="Int. J. Syst. Evol. Microbiol.">
        <title>The Global Catalogue of Microorganisms (GCM) 10K type strain sequencing project: providing services to taxonomists for standard genome sequencing and annotation.</title>
        <authorList>
            <consortium name="The Broad Institute Genomics Platform"/>
            <consortium name="The Broad Institute Genome Sequencing Center for Infectious Disease"/>
            <person name="Wu L."/>
            <person name="Ma J."/>
        </authorList>
    </citation>
    <scope>NUCLEOTIDE SEQUENCE [LARGE SCALE GENOMIC DNA]</scope>
    <source>
        <strain evidence="2">CGMCC 1.12237</strain>
    </source>
</reference>
<keyword evidence="1" id="KW-0808">Transferase</keyword>
<dbReference type="PANTHER" id="PTHR39179:SF2">
    <property type="entry name" value="ENDOSPORE COAT-ASSOCIATED PROTEIN YUTH"/>
    <property type="match status" value="1"/>
</dbReference>
<gene>
    <name evidence="1" type="primary">yutH</name>
    <name evidence="1" type="ORF">ACFPM4_06135</name>
</gene>
<dbReference type="InterPro" id="IPR011009">
    <property type="entry name" value="Kinase-like_dom_sf"/>
</dbReference>
<dbReference type="GO" id="GO:0016301">
    <property type="term" value="F:kinase activity"/>
    <property type="evidence" value="ECO:0007669"/>
    <property type="project" value="UniProtKB-KW"/>
</dbReference>
<dbReference type="RefSeq" id="WP_382349066.1">
    <property type="nucleotide sequence ID" value="NZ_JBHSMC010000004.1"/>
</dbReference>
<accession>A0ABW0LH74</accession>
<evidence type="ECO:0000313" key="1">
    <source>
        <dbReference type="EMBL" id="MFC5464337.1"/>
    </source>
</evidence>